<accession>A0ACB9DGE2</accession>
<proteinExistence type="predicted"/>
<dbReference type="EMBL" id="CM042049">
    <property type="protein sequence ID" value="KAI3745714.1"/>
    <property type="molecule type" value="Genomic_DNA"/>
</dbReference>
<evidence type="ECO:0000313" key="2">
    <source>
        <dbReference type="Proteomes" id="UP001055879"/>
    </source>
</evidence>
<evidence type="ECO:0000313" key="1">
    <source>
        <dbReference type="EMBL" id="KAI3745714.1"/>
    </source>
</evidence>
<dbReference type="Proteomes" id="UP001055879">
    <property type="component" value="Linkage Group LG03"/>
</dbReference>
<sequence length="167" mass="18793">MKVCLMVGRIIIEEETMRKKKERVRRRRGGGEEKETEIAPKKEVFGGRVSPEGPPNGMEEETSCEDGENGHGKLSKEGPEGNVQENNRPKPIISNSEEEIRDTEEGLHLDEEWICASNTTDFTDNKKKKFKSSKGKTSILGGEELLCLQTESDFSSGNLEFWTTMRA</sequence>
<organism evidence="1 2">
    <name type="scientific">Arctium lappa</name>
    <name type="common">Greater burdock</name>
    <name type="synonym">Lappa major</name>
    <dbReference type="NCBI Taxonomy" id="4217"/>
    <lineage>
        <taxon>Eukaryota</taxon>
        <taxon>Viridiplantae</taxon>
        <taxon>Streptophyta</taxon>
        <taxon>Embryophyta</taxon>
        <taxon>Tracheophyta</taxon>
        <taxon>Spermatophyta</taxon>
        <taxon>Magnoliopsida</taxon>
        <taxon>eudicotyledons</taxon>
        <taxon>Gunneridae</taxon>
        <taxon>Pentapetalae</taxon>
        <taxon>asterids</taxon>
        <taxon>campanulids</taxon>
        <taxon>Asterales</taxon>
        <taxon>Asteraceae</taxon>
        <taxon>Carduoideae</taxon>
        <taxon>Cardueae</taxon>
        <taxon>Arctiinae</taxon>
        <taxon>Arctium</taxon>
    </lineage>
</organism>
<gene>
    <name evidence="1" type="ORF">L6452_08120</name>
</gene>
<reference evidence="1 2" key="2">
    <citation type="journal article" date="2022" name="Mol. Ecol. Resour.">
        <title>The genomes of chicory, endive, great burdock and yacon provide insights into Asteraceae paleo-polyploidization history and plant inulin production.</title>
        <authorList>
            <person name="Fan W."/>
            <person name="Wang S."/>
            <person name="Wang H."/>
            <person name="Wang A."/>
            <person name="Jiang F."/>
            <person name="Liu H."/>
            <person name="Zhao H."/>
            <person name="Xu D."/>
            <person name="Zhang Y."/>
        </authorList>
    </citation>
    <scope>NUCLEOTIDE SEQUENCE [LARGE SCALE GENOMIC DNA]</scope>
    <source>
        <strain evidence="2">cv. Niubang</strain>
    </source>
</reference>
<comment type="caution">
    <text evidence="1">The sequence shown here is derived from an EMBL/GenBank/DDBJ whole genome shotgun (WGS) entry which is preliminary data.</text>
</comment>
<name>A0ACB9DGE2_ARCLA</name>
<reference evidence="2" key="1">
    <citation type="journal article" date="2022" name="Mol. Ecol. Resour.">
        <title>The genomes of chicory, endive, great burdock and yacon provide insights into Asteraceae palaeo-polyploidization history and plant inulin production.</title>
        <authorList>
            <person name="Fan W."/>
            <person name="Wang S."/>
            <person name="Wang H."/>
            <person name="Wang A."/>
            <person name="Jiang F."/>
            <person name="Liu H."/>
            <person name="Zhao H."/>
            <person name="Xu D."/>
            <person name="Zhang Y."/>
        </authorList>
    </citation>
    <scope>NUCLEOTIDE SEQUENCE [LARGE SCALE GENOMIC DNA]</scope>
    <source>
        <strain evidence="2">cv. Niubang</strain>
    </source>
</reference>
<protein>
    <submittedName>
        <fullName evidence="1">Uncharacterized protein</fullName>
    </submittedName>
</protein>
<keyword evidence="2" id="KW-1185">Reference proteome</keyword>